<dbReference type="Proteomes" id="UP000294847">
    <property type="component" value="Chromosome 3"/>
</dbReference>
<evidence type="ECO:0000313" key="2">
    <source>
        <dbReference type="EMBL" id="QBZ58859.1"/>
    </source>
</evidence>
<accession>A0A4P7N8P2</accession>
<evidence type="ECO:0000256" key="1">
    <source>
        <dbReference type="SAM" id="SignalP"/>
    </source>
</evidence>
<protein>
    <submittedName>
        <fullName evidence="2">Uncharacterized protein</fullName>
    </submittedName>
</protein>
<organism evidence="2 3">
    <name type="scientific">Pyricularia oryzae</name>
    <name type="common">Rice blast fungus</name>
    <name type="synonym">Magnaporthe oryzae</name>
    <dbReference type="NCBI Taxonomy" id="318829"/>
    <lineage>
        <taxon>Eukaryota</taxon>
        <taxon>Fungi</taxon>
        <taxon>Dikarya</taxon>
        <taxon>Ascomycota</taxon>
        <taxon>Pezizomycotina</taxon>
        <taxon>Sordariomycetes</taxon>
        <taxon>Sordariomycetidae</taxon>
        <taxon>Magnaporthales</taxon>
        <taxon>Pyriculariaceae</taxon>
        <taxon>Pyricularia</taxon>
    </lineage>
</organism>
<dbReference type="AlphaFoldDB" id="A0A4P7N8P2"/>
<feature type="signal peptide" evidence="1">
    <location>
        <begin position="1"/>
        <end position="15"/>
    </location>
</feature>
<reference evidence="2 3" key="1">
    <citation type="journal article" date="2019" name="Mol. Biol. Evol.">
        <title>Blast fungal genomes show frequent chromosomal changes, gene gains and losses, and effector gene turnover.</title>
        <authorList>
            <person name="Gomez Luciano L.B."/>
            <person name="Jason Tsai I."/>
            <person name="Chuma I."/>
            <person name="Tosa Y."/>
            <person name="Chen Y.H."/>
            <person name="Li J.Y."/>
            <person name="Li M.Y."/>
            <person name="Jade Lu M.Y."/>
            <person name="Nakayashiki H."/>
            <person name="Li W.H."/>
        </authorList>
    </citation>
    <scope>NUCLEOTIDE SEQUENCE [LARGE SCALE GENOMIC DNA]</scope>
    <source>
        <strain evidence="2">MZ5-1-6</strain>
    </source>
</reference>
<sequence length="49" mass="5396">KFPAIIVIFATVIAATPVDIDIDQKGSLVVARAPPPEPSYQQPLPYREY</sequence>
<proteinExistence type="predicted"/>
<name>A0A4P7N8P2_PYROR</name>
<keyword evidence="1" id="KW-0732">Signal</keyword>
<dbReference type="EMBL" id="CP034206">
    <property type="protein sequence ID" value="QBZ58859.1"/>
    <property type="molecule type" value="Genomic_DNA"/>
</dbReference>
<evidence type="ECO:0000313" key="3">
    <source>
        <dbReference type="Proteomes" id="UP000294847"/>
    </source>
</evidence>
<feature type="chain" id="PRO_5020219173" evidence="1">
    <location>
        <begin position="16"/>
        <end position="49"/>
    </location>
</feature>
<feature type="non-terminal residue" evidence="2">
    <location>
        <position position="1"/>
    </location>
</feature>
<gene>
    <name evidence="2" type="ORF">PoMZ_03817</name>
</gene>